<comment type="caution">
    <text evidence="5">Lacks conserved residue(s) required for the propagation of feature annotation.</text>
</comment>
<reference evidence="9 10" key="1">
    <citation type="journal article" date="2014" name="Agronomy (Basel)">
        <title>A Draft Genome Sequence for Ensete ventricosum, the Drought-Tolerant Tree Against Hunger.</title>
        <authorList>
            <person name="Harrison J."/>
            <person name="Moore K.A."/>
            <person name="Paszkiewicz K."/>
            <person name="Jones T."/>
            <person name="Grant M."/>
            <person name="Ambacheew D."/>
            <person name="Muzemil S."/>
            <person name="Studholme D.J."/>
        </authorList>
    </citation>
    <scope>NUCLEOTIDE SEQUENCE [LARGE SCALE GENOMIC DNA]</scope>
</reference>
<dbReference type="InterPro" id="IPR027417">
    <property type="entry name" value="P-loop_NTPase"/>
</dbReference>
<dbReference type="PROSITE" id="PS50067">
    <property type="entry name" value="KINESIN_MOTOR_2"/>
    <property type="match status" value="1"/>
</dbReference>
<dbReference type="GO" id="GO:0005874">
    <property type="term" value="C:microtubule"/>
    <property type="evidence" value="ECO:0007669"/>
    <property type="project" value="UniProtKB-KW"/>
</dbReference>
<gene>
    <name evidence="9" type="ORF">B296_00012495</name>
</gene>
<keyword evidence="3 6" id="KW-0067">ATP-binding</keyword>
<evidence type="ECO:0000256" key="6">
    <source>
        <dbReference type="RuleBase" id="RU000394"/>
    </source>
</evidence>
<evidence type="ECO:0000259" key="8">
    <source>
        <dbReference type="PROSITE" id="PS50067"/>
    </source>
</evidence>
<dbReference type="EMBL" id="AMZH03000194">
    <property type="protein sequence ID" value="RRT85008.1"/>
    <property type="molecule type" value="Genomic_DNA"/>
</dbReference>
<comment type="caution">
    <text evidence="9">The sequence shown here is derived from an EMBL/GenBank/DDBJ whole genome shotgun (WGS) entry which is preliminary data.</text>
</comment>
<evidence type="ECO:0000256" key="3">
    <source>
        <dbReference type="ARBA" id="ARBA00022840"/>
    </source>
</evidence>
<evidence type="ECO:0000256" key="1">
    <source>
        <dbReference type="ARBA" id="ARBA00022701"/>
    </source>
</evidence>
<keyword evidence="4 6" id="KW-0505">Motor protein</keyword>
<dbReference type="InterPro" id="IPR027640">
    <property type="entry name" value="Kinesin-like_fam"/>
</dbReference>
<accession>A0A427B980</accession>
<dbReference type="GO" id="GO:0003777">
    <property type="term" value="F:microtubule motor activity"/>
    <property type="evidence" value="ECO:0007669"/>
    <property type="project" value="InterPro"/>
</dbReference>
<dbReference type="GO" id="GO:0007018">
    <property type="term" value="P:microtubule-based movement"/>
    <property type="evidence" value="ECO:0007669"/>
    <property type="project" value="InterPro"/>
</dbReference>
<keyword evidence="2 6" id="KW-0547">Nucleotide-binding</keyword>
<evidence type="ECO:0000256" key="5">
    <source>
        <dbReference type="PROSITE-ProRule" id="PRU00283"/>
    </source>
</evidence>
<dbReference type="PANTHER" id="PTHR47968:SF33">
    <property type="entry name" value="KINESIN-LIKE PROTEIN KIN-7C, MITOCHONDRIAL ISOFORM X1"/>
    <property type="match status" value="1"/>
</dbReference>
<dbReference type="AlphaFoldDB" id="A0A427B980"/>
<dbReference type="SUPFAM" id="SSF52540">
    <property type="entry name" value="P-loop containing nucleoside triphosphate hydrolases"/>
    <property type="match status" value="1"/>
</dbReference>
<comment type="similarity">
    <text evidence="5 6">Belongs to the TRAFAC class myosin-kinesin ATPase superfamily. Kinesin family.</text>
</comment>
<evidence type="ECO:0000256" key="7">
    <source>
        <dbReference type="SAM" id="MobiDB-lite"/>
    </source>
</evidence>
<sequence length="308" mass="34125">LLVSIFHVSDRKGVLNVALHFHIYKLIYVSLQTIESSPTGENEDGEDVRLSQLNLIDLAGSESSKTETTGLRRKEGSYINKSLLTLGTVSNCSPLDNGESQWAVTPVRTTRIAISTCTAQYEWYVPVRQLIGMQTTRYQAVPSIGAVSIVTTLTLAYLPDRKREYSIDDEDGRLDSDLSAEGRLDSSSLDEPLRFDKRSRKSGMLGWFKLRKASIHDCNLFLMQKPEQLSGLSPSAESENSVGGSPSSSQSSQQKQQLFDLKDGRRRSISRKGDDPSPIVDSFAERTQAGDLFGVTVKSRRLPPVRHA</sequence>
<keyword evidence="1 6" id="KW-0493">Microtubule</keyword>
<evidence type="ECO:0000313" key="10">
    <source>
        <dbReference type="Proteomes" id="UP000287651"/>
    </source>
</evidence>
<dbReference type="GO" id="GO:0005524">
    <property type="term" value="F:ATP binding"/>
    <property type="evidence" value="ECO:0007669"/>
    <property type="project" value="UniProtKB-KW"/>
</dbReference>
<dbReference type="InterPro" id="IPR019821">
    <property type="entry name" value="Kinesin_motor_CS"/>
</dbReference>
<evidence type="ECO:0000313" key="9">
    <source>
        <dbReference type="EMBL" id="RRT85008.1"/>
    </source>
</evidence>
<dbReference type="GO" id="GO:0008017">
    <property type="term" value="F:microtubule binding"/>
    <property type="evidence" value="ECO:0007669"/>
    <property type="project" value="InterPro"/>
</dbReference>
<protein>
    <recommendedName>
        <fullName evidence="6">Kinesin-like protein</fullName>
    </recommendedName>
</protein>
<feature type="domain" description="Kinesin motor" evidence="8">
    <location>
        <begin position="1"/>
        <end position="89"/>
    </location>
</feature>
<feature type="region of interest" description="Disordered" evidence="7">
    <location>
        <begin position="229"/>
        <end position="285"/>
    </location>
</feature>
<dbReference type="InterPro" id="IPR036961">
    <property type="entry name" value="Kinesin_motor_dom_sf"/>
</dbReference>
<feature type="non-terminal residue" evidence="9">
    <location>
        <position position="1"/>
    </location>
</feature>
<dbReference type="PANTHER" id="PTHR47968">
    <property type="entry name" value="CENTROMERE PROTEIN E"/>
    <property type="match status" value="1"/>
</dbReference>
<name>A0A427B980_ENSVE</name>
<dbReference type="Proteomes" id="UP000287651">
    <property type="component" value="Unassembled WGS sequence"/>
</dbReference>
<evidence type="ECO:0000256" key="4">
    <source>
        <dbReference type="ARBA" id="ARBA00023175"/>
    </source>
</evidence>
<dbReference type="Pfam" id="PF00225">
    <property type="entry name" value="Kinesin"/>
    <property type="match status" value="1"/>
</dbReference>
<feature type="compositionally biased region" description="Polar residues" evidence="7">
    <location>
        <begin position="230"/>
        <end position="246"/>
    </location>
</feature>
<dbReference type="InterPro" id="IPR001752">
    <property type="entry name" value="Kinesin_motor_dom"/>
</dbReference>
<dbReference type="PROSITE" id="PS00411">
    <property type="entry name" value="KINESIN_MOTOR_1"/>
    <property type="match status" value="1"/>
</dbReference>
<proteinExistence type="inferred from homology"/>
<organism evidence="9 10">
    <name type="scientific">Ensete ventricosum</name>
    <name type="common">Abyssinian banana</name>
    <name type="synonym">Musa ensete</name>
    <dbReference type="NCBI Taxonomy" id="4639"/>
    <lineage>
        <taxon>Eukaryota</taxon>
        <taxon>Viridiplantae</taxon>
        <taxon>Streptophyta</taxon>
        <taxon>Embryophyta</taxon>
        <taxon>Tracheophyta</taxon>
        <taxon>Spermatophyta</taxon>
        <taxon>Magnoliopsida</taxon>
        <taxon>Liliopsida</taxon>
        <taxon>Zingiberales</taxon>
        <taxon>Musaceae</taxon>
        <taxon>Ensete</taxon>
    </lineage>
</organism>
<evidence type="ECO:0000256" key="2">
    <source>
        <dbReference type="ARBA" id="ARBA00022741"/>
    </source>
</evidence>
<dbReference type="Gene3D" id="3.40.850.10">
    <property type="entry name" value="Kinesin motor domain"/>
    <property type="match status" value="1"/>
</dbReference>
<feature type="compositionally biased region" description="Low complexity" evidence="7">
    <location>
        <begin position="247"/>
        <end position="257"/>
    </location>
</feature>